<comment type="caution">
    <text evidence="2">The sequence shown here is derived from an EMBL/GenBank/DDBJ whole genome shotgun (WGS) entry which is preliminary data.</text>
</comment>
<evidence type="ECO:0008006" key="4">
    <source>
        <dbReference type="Google" id="ProtNLM"/>
    </source>
</evidence>
<dbReference type="Gene3D" id="3.30.200.20">
    <property type="entry name" value="Phosphorylase Kinase, domain 1"/>
    <property type="match status" value="1"/>
</dbReference>
<evidence type="ECO:0000313" key="2">
    <source>
        <dbReference type="EMBL" id="KAK8033339.1"/>
    </source>
</evidence>
<dbReference type="PROSITE" id="PS00107">
    <property type="entry name" value="PROTEIN_KINASE_ATP"/>
    <property type="match status" value="1"/>
</dbReference>
<keyword evidence="1" id="KW-0547">Nucleotide-binding</keyword>
<dbReference type="SUPFAM" id="SSF56112">
    <property type="entry name" value="Protein kinase-like (PK-like)"/>
    <property type="match status" value="1"/>
</dbReference>
<gene>
    <name evidence="2" type="ORF">PG991_002737</name>
</gene>
<dbReference type="InterPro" id="IPR017441">
    <property type="entry name" value="Protein_kinase_ATP_BS"/>
</dbReference>
<feature type="binding site" evidence="1">
    <location>
        <position position="52"/>
    </location>
    <ligand>
        <name>ATP</name>
        <dbReference type="ChEBI" id="CHEBI:30616"/>
    </ligand>
</feature>
<evidence type="ECO:0000313" key="3">
    <source>
        <dbReference type="Proteomes" id="UP001396898"/>
    </source>
</evidence>
<name>A0ABR1SGD9_9PEZI</name>
<protein>
    <recommendedName>
        <fullName evidence="4">Protein kinase domain-containing protein</fullName>
    </recommendedName>
</protein>
<reference evidence="2 3" key="1">
    <citation type="submission" date="2023-01" db="EMBL/GenBank/DDBJ databases">
        <title>Analysis of 21 Apiospora genomes using comparative genomics revels a genus with tremendous synthesis potential of carbohydrate active enzymes and secondary metabolites.</title>
        <authorList>
            <person name="Sorensen T."/>
        </authorList>
    </citation>
    <scope>NUCLEOTIDE SEQUENCE [LARGE SCALE GENOMIC DNA]</scope>
    <source>
        <strain evidence="2 3">CBS 20057</strain>
    </source>
</reference>
<dbReference type="Proteomes" id="UP001396898">
    <property type="component" value="Unassembled WGS sequence"/>
</dbReference>
<proteinExistence type="predicted"/>
<keyword evidence="3" id="KW-1185">Reference proteome</keyword>
<organism evidence="2 3">
    <name type="scientific">Apiospora marii</name>
    <dbReference type="NCBI Taxonomy" id="335849"/>
    <lineage>
        <taxon>Eukaryota</taxon>
        <taxon>Fungi</taxon>
        <taxon>Dikarya</taxon>
        <taxon>Ascomycota</taxon>
        <taxon>Pezizomycotina</taxon>
        <taxon>Sordariomycetes</taxon>
        <taxon>Xylariomycetidae</taxon>
        <taxon>Amphisphaeriales</taxon>
        <taxon>Apiosporaceae</taxon>
        <taxon>Apiospora</taxon>
    </lineage>
</organism>
<keyword evidence="1" id="KW-0067">ATP-binding</keyword>
<accession>A0ABR1SGD9</accession>
<dbReference type="InterPro" id="IPR011009">
    <property type="entry name" value="Kinase-like_dom_sf"/>
</dbReference>
<sequence>MGTRFIENVNLYFANGGRYECEGTLGQGAYGCVFKIKDNQAAGCRGKRFALKVPFTQQVSSGEEGWLSETAVLNVSHFQRPDYLIPWWTFS</sequence>
<evidence type="ECO:0000256" key="1">
    <source>
        <dbReference type="PROSITE-ProRule" id="PRU10141"/>
    </source>
</evidence>
<dbReference type="EMBL" id="JAQQWI010000006">
    <property type="protein sequence ID" value="KAK8033339.1"/>
    <property type="molecule type" value="Genomic_DNA"/>
</dbReference>